<accession>A0A482WAU1</accession>
<name>A0A482WAU1_ASBVE</name>
<dbReference type="Gene3D" id="3.80.10.10">
    <property type="entry name" value="Ribonuclease Inhibitor"/>
    <property type="match status" value="2"/>
</dbReference>
<organism evidence="4 5">
    <name type="scientific">Asbolus verrucosus</name>
    <name type="common">Desert ironclad beetle</name>
    <dbReference type="NCBI Taxonomy" id="1661398"/>
    <lineage>
        <taxon>Eukaryota</taxon>
        <taxon>Metazoa</taxon>
        <taxon>Ecdysozoa</taxon>
        <taxon>Arthropoda</taxon>
        <taxon>Hexapoda</taxon>
        <taxon>Insecta</taxon>
        <taxon>Pterygota</taxon>
        <taxon>Neoptera</taxon>
        <taxon>Endopterygota</taxon>
        <taxon>Coleoptera</taxon>
        <taxon>Polyphaga</taxon>
        <taxon>Cucujiformia</taxon>
        <taxon>Tenebrionidae</taxon>
        <taxon>Pimeliinae</taxon>
        <taxon>Asbolus</taxon>
    </lineage>
</organism>
<dbReference type="Proteomes" id="UP000292052">
    <property type="component" value="Unassembled WGS sequence"/>
</dbReference>
<dbReference type="SMART" id="SM00369">
    <property type="entry name" value="LRR_TYP"/>
    <property type="match status" value="6"/>
</dbReference>
<proteinExistence type="predicted"/>
<dbReference type="EMBL" id="QDEB01010828">
    <property type="protein sequence ID" value="RZC42115.1"/>
    <property type="molecule type" value="Genomic_DNA"/>
</dbReference>
<gene>
    <name evidence="4" type="ORF">BDFB_006962</name>
</gene>
<dbReference type="InterPro" id="IPR026906">
    <property type="entry name" value="LRR_5"/>
</dbReference>
<dbReference type="STRING" id="1661398.A0A482WAU1"/>
<evidence type="ECO:0000256" key="3">
    <source>
        <dbReference type="ARBA" id="ARBA00022737"/>
    </source>
</evidence>
<keyword evidence="1" id="KW-0433">Leucine-rich repeat</keyword>
<dbReference type="PANTHER" id="PTHR24373">
    <property type="entry name" value="SLIT RELATED LEUCINE-RICH REPEAT NEURONAL PROTEIN"/>
    <property type="match status" value="1"/>
</dbReference>
<dbReference type="GO" id="GO:0031012">
    <property type="term" value="C:extracellular matrix"/>
    <property type="evidence" value="ECO:0007669"/>
    <property type="project" value="TreeGrafter"/>
</dbReference>
<dbReference type="Pfam" id="PF13855">
    <property type="entry name" value="LRR_8"/>
    <property type="match status" value="1"/>
</dbReference>
<dbReference type="AlphaFoldDB" id="A0A482WAU1"/>
<evidence type="ECO:0000313" key="5">
    <source>
        <dbReference type="Proteomes" id="UP000292052"/>
    </source>
</evidence>
<dbReference type="OrthoDB" id="6678168at2759"/>
<comment type="caution">
    <text evidence="4">The sequence shown here is derived from an EMBL/GenBank/DDBJ whole genome shotgun (WGS) entry which is preliminary data.</text>
</comment>
<evidence type="ECO:0000313" key="4">
    <source>
        <dbReference type="EMBL" id="RZC42115.1"/>
    </source>
</evidence>
<dbReference type="PANTHER" id="PTHR24373:SF387">
    <property type="entry name" value="LEUCINE-RICH REPEATS AND IMMUNOGLOBULIN-LIKE DOMAINS PROTEIN SMA-10"/>
    <property type="match status" value="1"/>
</dbReference>
<keyword evidence="2" id="KW-0732">Signal</keyword>
<dbReference type="PRINTS" id="PR00019">
    <property type="entry name" value="LEURICHRPT"/>
</dbReference>
<dbReference type="InterPro" id="IPR003591">
    <property type="entry name" value="Leu-rich_rpt_typical-subtyp"/>
</dbReference>
<evidence type="ECO:0000256" key="1">
    <source>
        <dbReference type="ARBA" id="ARBA00022614"/>
    </source>
</evidence>
<dbReference type="PROSITE" id="PS51450">
    <property type="entry name" value="LRR"/>
    <property type="match status" value="1"/>
</dbReference>
<dbReference type="InterPro" id="IPR050328">
    <property type="entry name" value="Dev_Immune_Receptor"/>
</dbReference>
<dbReference type="Pfam" id="PF00560">
    <property type="entry name" value="LRR_1"/>
    <property type="match status" value="1"/>
</dbReference>
<dbReference type="InterPro" id="IPR032675">
    <property type="entry name" value="LRR_dom_sf"/>
</dbReference>
<dbReference type="InterPro" id="IPR001611">
    <property type="entry name" value="Leu-rich_rpt"/>
</dbReference>
<keyword evidence="3" id="KW-0677">Repeat</keyword>
<sequence>MTDLTPNKLTILVLVLVFGKTWCICRYSYMTFCDSLDDFNTYDIENWTEVVVGSELSNPSQLRSINANDIPLDQFEKLTTMIIIGQVNDIKTGTFAIDPDDSRLEYLQLYANDIKRLKYSSFDAITLRKLSLINNNIEYIHKQAFYNCDIQTFDLSNNKLEIIEKEVFTDDLLLNSTKEIVIKFNQLEVIEPKSFPSSLEILNLDYNNLAHLRYDVFENLCNLQELTLSHNKLTEVPNVKSLKEIRFLNFSFNKIIAVRIGEFNNLKNLEVLDLGNNRISNSIMFRSFQFPQRHPSLQISLVFNRLTHLIIGNDSFRDHIVFLYGNPWNCKCWESLERFMVDNDVKRNKCDLMFFGNGQTPYCINYPGNDCTSDKTFIKNPNFTEKDKDQFIDLIKNKKNNISCSLSPRRL</sequence>
<dbReference type="SUPFAM" id="SSF52058">
    <property type="entry name" value="L domain-like"/>
    <property type="match status" value="1"/>
</dbReference>
<evidence type="ECO:0000256" key="2">
    <source>
        <dbReference type="ARBA" id="ARBA00022729"/>
    </source>
</evidence>
<keyword evidence="5" id="KW-1185">Reference proteome</keyword>
<dbReference type="Pfam" id="PF13306">
    <property type="entry name" value="LRR_5"/>
    <property type="match status" value="1"/>
</dbReference>
<protein>
    <submittedName>
        <fullName evidence="4">LRR 8 domain containing protein</fullName>
    </submittedName>
</protein>
<dbReference type="GO" id="GO:0005615">
    <property type="term" value="C:extracellular space"/>
    <property type="evidence" value="ECO:0007669"/>
    <property type="project" value="TreeGrafter"/>
</dbReference>
<reference evidence="4 5" key="1">
    <citation type="submission" date="2017-03" db="EMBL/GenBank/DDBJ databases">
        <title>Genome of the blue death feigning beetle - Asbolus verrucosus.</title>
        <authorList>
            <person name="Rider S.D."/>
        </authorList>
    </citation>
    <scope>NUCLEOTIDE SEQUENCE [LARGE SCALE GENOMIC DNA]</scope>
    <source>
        <strain evidence="4">Butters</strain>
        <tissue evidence="4">Head and leg muscle</tissue>
    </source>
</reference>